<feature type="compositionally biased region" description="Low complexity" evidence="2">
    <location>
        <begin position="343"/>
        <end position="373"/>
    </location>
</feature>
<evidence type="ECO:0000256" key="2">
    <source>
        <dbReference type="SAM" id="MobiDB-lite"/>
    </source>
</evidence>
<name>A0A9P6HYN2_9PEZI</name>
<evidence type="ECO:0000259" key="4">
    <source>
        <dbReference type="PROSITE" id="PS51212"/>
    </source>
</evidence>
<feature type="domain" description="WSC" evidence="4">
    <location>
        <begin position="36"/>
        <end position="130"/>
    </location>
</feature>
<dbReference type="EMBL" id="JAATWM020000028">
    <property type="protein sequence ID" value="KAF9874013.1"/>
    <property type="molecule type" value="Genomic_DNA"/>
</dbReference>
<dbReference type="InterPro" id="IPR051589">
    <property type="entry name" value="Sialate-O-sulfotransferase"/>
</dbReference>
<dbReference type="SMART" id="SM00321">
    <property type="entry name" value="WSC"/>
    <property type="match status" value="2"/>
</dbReference>
<feature type="domain" description="WSC" evidence="4">
    <location>
        <begin position="142"/>
        <end position="237"/>
    </location>
</feature>
<organism evidence="5 6">
    <name type="scientific">Colletotrichum karsti</name>
    <dbReference type="NCBI Taxonomy" id="1095194"/>
    <lineage>
        <taxon>Eukaryota</taxon>
        <taxon>Fungi</taxon>
        <taxon>Dikarya</taxon>
        <taxon>Ascomycota</taxon>
        <taxon>Pezizomycotina</taxon>
        <taxon>Sordariomycetes</taxon>
        <taxon>Hypocreomycetidae</taxon>
        <taxon>Glomerellales</taxon>
        <taxon>Glomerellaceae</taxon>
        <taxon>Colletotrichum</taxon>
        <taxon>Colletotrichum boninense species complex</taxon>
    </lineage>
</organism>
<dbReference type="Proteomes" id="UP000781932">
    <property type="component" value="Unassembled WGS sequence"/>
</dbReference>
<dbReference type="AlphaFoldDB" id="A0A9P6HYN2"/>
<dbReference type="PROSITE" id="PS51212">
    <property type="entry name" value="WSC"/>
    <property type="match status" value="2"/>
</dbReference>
<dbReference type="GeneID" id="62164174"/>
<dbReference type="InterPro" id="IPR002889">
    <property type="entry name" value="WSC_carb-bd"/>
</dbReference>
<feature type="chain" id="PRO_5040390104" evidence="3">
    <location>
        <begin position="23"/>
        <end position="683"/>
    </location>
</feature>
<dbReference type="PANTHER" id="PTHR45964:SF5">
    <property type="entry name" value="WSCD FAMILY MEMBER CG9164"/>
    <property type="match status" value="1"/>
</dbReference>
<dbReference type="RefSeq" id="XP_038743474.1">
    <property type="nucleotide sequence ID" value="XM_038891100.1"/>
</dbReference>
<proteinExistence type="predicted"/>
<feature type="compositionally biased region" description="Low complexity" evidence="2">
    <location>
        <begin position="293"/>
        <end position="302"/>
    </location>
</feature>
<evidence type="ECO:0000313" key="6">
    <source>
        <dbReference type="Proteomes" id="UP000781932"/>
    </source>
</evidence>
<feature type="compositionally biased region" description="Pro residues" evidence="2">
    <location>
        <begin position="389"/>
        <end position="401"/>
    </location>
</feature>
<feature type="compositionally biased region" description="Low complexity" evidence="2">
    <location>
        <begin position="324"/>
        <end position="335"/>
    </location>
</feature>
<accession>A0A9P6HYN2</accession>
<keyword evidence="1" id="KW-0677">Repeat</keyword>
<keyword evidence="6" id="KW-1185">Reference proteome</keyword>
<sequence length="683" mass="70828">MAPLFKALAALAAASLFTQVTATGVELPPCLSTFQPFVSSGCYADKGTKGEDALDFRSSIDQKTTTAESCAAECKGNGYRYAGLTYYGVCYCSATINSPKLDDSACTYECQGNQTETCGGPGAFSVWADTTFPTANGDVIKSYQSIGCWTDETGHGRTVGEPQKISADTMTPSNCIATCAAQGYPFAGVEFGQECYCGVVIGNYSVSTTADKCATPCKGDSTQTCGGAGTVEIYASQQLLSLEPCGYVPPANSPSSSVPVTIPVSSPSVESSTVPAIVTITPVTSDPPPPPATSSSSSISTDSPPPPVTTSATISSDSPPPPVTSSSSTSTTISSPAPPPPATSSTSTSITPKVVTPPTTSTTSTTSSKVTSQSPPPPPTTTSKVPTTQAPPPPATTPKPTPSTTAPAMCTTTIVTPATCEYGCGKWCNKNLPEFDDQESCSKASNRCHLQLNACYKNAGFPNSAACVDFKAWCKDVASYCSSSCSGKKGSCGKKDCFQKKVPKGYKPGTTSVSTFACPTKPTSTSTPVSVVPPPPTGLCKQPTSRMYGYGPGNPVGGIELPIVTCNDLKEEFQAGNQFKLYIESESKQCKGYGKGNVPNACADACQEQYSECQSTYVQGCKAYNNRRSGGAYSSAPEIAKRFFFADNYNAANNKCKAQLSDCLSENKNVLSQSKCGSFGTGY</sequence>
<evidence type="ECO:0000256" key="3">
    <source>
        <dbReference type="SAM" id="SignalP"/>
    </source>
</evidence>
<dbReference type="Pfam" id="PF01822">
    <property type="entry name" value="WSC"/>
    <property type="match status" value="2"/>
</dbReference>
<reference evidence="5" key="2">
    <citation type="submission" date="2020-11" db="EMBL/GenBank/DDBJ databases">
        <title>Whole genome sequencing of Colletotrichum sp.</title>
        <authorList>
            <person name="Li H."/>
        </authorList>
    </citation>
    <scope>NUCLEOTIDE SEQUENCE</scope>
    <source>
        <strain evidence="5">CkLH20</strain>
    </source>
</reference>
<evidence type="ECO:0000313" key="5">
    <source>
        <dbReference type="EMBL" id="KAF9874013.1"/>
    </source>
</evidence>
<evidence type="ECO:0000256" key="1">
    <source>
        <dbReference type="ARBA" id="ARBA00022737"/>
    </source>
</evidence>
<gene>
    <name evidence="5" type="ORF">CkaCkLH20_08385</name>
</gene>
<reference evidence="5" key="1">
    <citation type="submission" date="2020-03" db="EMBL/GenBank/DDBJ databases">
        <authorList>
            <person name="He L."/>
        </authorList>
    </citation>
    <scope>NUCLEOTIDE SEQUENCE</scope>
    <source>
        <strain evidence="5">CkLH20</strain>
    </source>
</reference>
<dbReference type="OrthoDB" id="2019572at2759"/>
<dbReference type="PANTHER" id="PTHR45964">
    <property type="entry name" value="WSCD FAMILY MEMBER CG9164"/>
    <property type="match status" value="1"/>
</dbReference>
<feature type="region of interest" description="Disordered" evidence="2">
    <location>
        <begin position="280"/>
        <end position="407"/>
    </location>
</feature>
<protein>
    <submittedName>
        <fullName evidence="5">WSC domain-containing protein</fullName>
    </submittedName>
</protein>
<keyword evidence="3" id="KW-0732">Signal</keyword>
<comment type="caution">
    <text evidence="5">The sequence shown here is derived from an EMBL/GenBank/DDBJ whole genome shotgun (WGS) entry which is preliminary data.</text>
</comment>
<feature type="signal peptide" evidence="3">
    <location>
        <begin position="1"/>
        <end position="22"/>
    </location>
</feature>